<sequence length="264" mass="29602">MYLVGPKKQTDGSYLVGIDPPKPGPALKWKDGAWIPNEQWLNWANICRDIVLGMLVSKPAWFSRPPRRDTLDSIFTPWAGQRLSGELFLADSQNNVPTEGVSGTAVRVLTAVRMTPQSITPVWTVNSIVPDPDVDTISLFGSDDEEDDAIKTVPIVAPVKEVKPAGHEENSDEVREVHLDDVAPVTGISAPTHIRSREWEARKFMAKERVREARLKAQMADRIAAREERRFYTQFGDLDETESHFSEYDLTDEESDAEEAEDAN</sequence>
<feature type="region of interest" description="Disordered" evidence="1">
    <location>
        <begin position="234"/>
        <end position="264"/>
    </location>
</feature>
<reference evidence="2" key="1">
    <citation type="journal article" date="2020" name="Nature">
        <title>Giant virus diversity and host interactions through global metagenomics.</title>
        <authorList>
            <person name="Schulz F."/>
            <person name="Roux S."/>
            <person name="Paez-Espino D."/>
            <person name="Jungbluth S."/>
            <person name="Walsh D.A."/>
            <person name="Denef V.J."/>
            <person name="McMahon K.D."/>
            <person name="Konstantinidis K.T."/>
            <person name="Eloe-Fadrosh E.A."/>
            <person name="Kyrpides N.C."/>
            <person name="Woyke T."/>
        </authorList>
    </citation>
    <scope>NUCLEOTIDE SEQUENCE</scope>
    <source>
        <strain evidence="2">GVMAG-M-3300023174-132</strain>
    </source>
</reference>
<accession>A0A6C0DCJ7</accession>
<dbReference type="AlphaFoldDB" id="A0A6C0DCJ7"/>
<organism evidence="2">
    <name type="scientific">viral metagenome</name>
    <dbReference type="NCBI Taxonomy" id="1070528"/>
    <lineage>
        <taxon>unclassified sequences</taxon>
        <taxon>metagenomes</taxon>
        <taxon>organismal metagenomes</taxon>
    </lineage>
</organism>
<proteinExistence type="predicted"/>
<feature type="compositionally biased region" description="Acidic residues" evidence="1">
    <location>
        <begin position="249"/>
        <end position="264"/>
    </location>
</feature>
<dbReference type="EMBL" id="MN739575">
    <property type="protein sequence ID" value="QHT13669.1"/>
    <property type="molecule type" value="Genomic_DNA"/>
</dbReference>
<name>A0A6C0DCJ7_9ZZZZ</name>
<evidence type="ECO:0000256" key="1">
    <source>
        <dbReference type="SAM" id="MobiDB-lite"/>
    </source>
</evidence>
<evidence type="ECO:0000313" key="2">
    <source>
        <dbReference type="EMBL" id="QHT13669.1"/>
    </source>
</evidence>
<protein>
    <submittedName>
        <fullName evidence="2">Uncharacterized protein</fullName>
    </submittedName>
</protein>